<accession>A0A9P4K4B5</accession>
<reference evidence="14" key="1">
    <citation type="journal article" date="2020" name="Stud. Mycol.">
        <title>101 Dothideomycetes genomes: A test case for predicting lifestyles and emergence of pathogens.</title>
        <authorList>
            <person name="Haridas S."/>
            <person name="Albert R."/>
            <person name="Binder M."/>
            <person name="Bloem J."/>
            <person name="LaButti K."/>
            <person name="Salamov A."/>
            <person name="Andreopoulos B."/>
            <person name="Baker S."/>
            <person name="Barry K."/>
            <person name="Bills G."/>
            <person name="Bluhm B."/>
            <person name="Cannon C."/>
            <person name="Castanera R."/>
            <person name="Culley D."/>
            <person name="Daum C."/>
            <person name="Ezra D."/>
            <person name="Gonzalez J."/>
            <person name="Henrissat B."/>
            <person name="Kuo A."/>
            <person name="Liang C."/>
            <person name="Lipzen A."/>
            <person name="Lutzoni F."/>
            <person name="Magnuson J."/>
            <person name="Mondo S."/>
            <person name="Nolan M."/>
            <person name="Ohm R."/>
            <person name="Pangilinan J."/>
            <person name="Park H.-J."/>
            <person name="Ramirez L."/>
            <person name="Alfaro M."/>
            <person name="Sun H."/>
            <person name="Tritt A."/>
            <person name="Yoshinaga Y."/>
            <person name="Zwiers L.-H."/>
            <person name="Turgeon B."/>
            <person name="Goodwin S."/>
            <person name="Spatafora J."/>
            <person name="Crous P."/>
            <person name="Grigoriev I."/>
        </authorList>
    </citation>
    <scope>NUCLEOTIDE SEQUENCE [LARGE SCALE GENOMIC DNA]</scope>
    <source>
        <strain evidence="14">CBS 304.66</strain>
    </source>
</reference>
<evidence type="ECO:0000256" key="7">
    <source>
        <dbReference type="ARBA" id="ARBA00024073"/>
    </source>
</evidence>
<sequence length="422" mass="45429">MAHSSTQRLEMLSRQLNPQSTNDAKARILEKRPDDVVICVALRTALTKARKGAFKDTKLEGLLVPLLKGVRERTHFDTELVEEIVVGNVLHKDSTFITRASAIAAGFPATTAISTVSRWCSSGLLAVEAVAHKIAARSIDIGIAVGAESMSTNRDGGAPEFPDSFMENPTIKDVTELMPWTSENVARDFNVLRQKQDEYAAASFQKAEKTQKTGLFQDEILPITTKWKDPKNGEMKDVVADRDDGIRYGTTKEALGKIRPAFPQWPPATTTGGNASQITDGAAAVLLMRRSVAEQLKVPVLGKFVASTVIGLEPRIMGIGPSIAIPKLLKKVKLEKEDIDVFEINEAFASMLVYCVEKLGLDPATVNPRGGAIAFGHPLACTGARQIVTALAELKSSGKKIGVTSMCVGTGMGMASLIVSEQ</sequence>
<evidence type="ECO:0000256" key="9">
    <source>
        <dbReference type="PIRSR" id="PIRSR000429-1"/>
    </source>
</evidence>
<name>A0A9P4K4B5_9PLEO</name>
<dbReference type="EC" id="2.3.1.16" evidence="7"/>
<dbReference type="AlphaFoldDB" id="A0A9P4K4B5"/>
<evidence type="ECO:0000256" key="1">
    <source>
        <dbReference type="ARBA" id="ARBA00001958"/>
    </source>
</evidence>
<feature type="domain" description="Thiolase C-terminal" evidence="12">
    <location>
        <begin position="300"/>
        <end position="418"/>
    </location>
</feature>
<dbReference type="GO" id="GO:0003988">
    <property type="term" value="F:acetyl-CoA C-acyltransferase activity"/>
    <property type="evidence" value="ECO:0007669"/>
    <property type="project" value="UniProtKB-EC"/>
</dbReference>
<dbReference type="InterPro" id="IPR020615">
    <property type="entry name" value="Thiolase_acyl_enz_int_AS"/>
</dbReference>
<dbReference type="PANTHER" id="PTHR43853">
    <property type="entry name" value="3-KETOACYL-COA THIOLASE, PEROXISOMAL"/>
    <property type="match status" value="1"/>
</dbReference>
<keyword evidence="6 10" id="KW-0012">Acyltransferase</keyword>
<dbReference type="InterPro" id="IPR016039">
    <property type="entry name" value="Thiolase-like"/>
</dbReference>
<dbReference type="GO" id="GO:0010124">
    <property type="term" value="P:phenylacetate catabolic process"/>
    <property type="evidence" value="ECO:0007669"/>
    <property type="project" value="TreeGrafter"/>
</dbReference>
<comment type="caution">
    <text evidence="13">The sequence shown here is derived from an EMBL/GenBank/DDBJ whole genome shotgun (WGS) entry which is preliminary data.</text>
</comment>
<keyword evidence="14" id="KW-1185">Reference proteome</keyword>
<dbReference type="Gene3D" id="3.40.47.10">
    <property type="match status" value="2"/>
</dbReference>
<dbReference type="PROSITE" id="PS00098">
    <property type="entry name" value="THIOLASE_1"/>
    <property type="match status" value="1"/>
</dbReference>
<feature type="domain" description="Thiolase N-terminal" evidence="11">
    <location>
        <begin position="36"/>
        <end position="291"/>
    </location>
</feature>
<dbReference type="Pfam" id="PF00108">
    <property type="entry name" value="Thiolase_N"/>
    <property type="match status" value="1"/>
</dbReference>
<dbReference type="EMBL" id="ML986649">
    <property type="protein sequence ID" value="KAF2261878.1"/>
    <property type="molecule type" value="Genomic_DNA"/>
</dbReference>
<dbReference type="InterPro" id="IPR002155">
    <property type="entry name" value="Thiolase"/>
</dbReference>
<feature type="active site" description="Acyl-thioester intermediate" evidence="9">
    <location>
        <position position="120"/>
    </location>
</feature>
<dbReference type="CDD" id="cd00751">
    <property type="entry name" value="thiolase"/>
    <property type="match status" value="1"/>
</dbReference>
<keyword evidence="4 10" id="KW-0808">Transferase</keyword>
<feature type="active site" description="Proton acceptor" evidence="9">
    <location>
        <position position="407"/>
    </location>
</feature>
<dbReference type="GO" id="GO:0006635">
    <property type="term" value="P:fatty acid beta-oxidation"/>
    <property type="evidence" value="ECO:0007669"/>
    <property type="project" value="TreeGrafter"/>
</dbReference>
<dbReference type="Proteomes" id="UP000800093">
    <property type="component" value="Unassembled WGS sequence"/>
</dbReference>
<evidence type="ECO:0000256" key="3">
    <source>
        <dbReference type="ARBA" id="ARBA00010982"/>
    </source>
</evidence>
<evidence type="ECO:0000256" key="8">
    <source>
        <dbReference type="ARBA" id="ARBA00047605"/>
    </source>
</evidence>
<evidence type="ECO:0000313" key="14">
    <source>
        <dbReference type="Proteomes" id="UP000800093"/>
    </source>
</evidence>
<evidence type="ECO:0000256" key="2">
    <source>
        <dbReference type="ARBA" id="ARBA00004872"/>
    </source>
</evidence>
<evidence type="ECO:0000259" key="11">
    <source>
        <dbReference type="Pfam" id="PF00108"/>
    </source>
</evidence>
<organism evidence="13 14">
    <name type="scientific">Lojkania enalia</name>
    <dbReference type="NCBI Taxonomy" id="147567"/>
    <lineage>
        <taxon>Eukaryota</taxon>
        <taxon>Fungi</taxon>
        <taxon>Dikarya</taxon>
        <taxon>Ascomycota</taxon>
        <taxon>Pezizomycotina</taxon>
        <taxon>Dothideomycetes</taxon>
        <taxon>Pleosporomycetidae</taxon>
        <taxon>Pleosporales</taxon>
        <taxon>Pleosporales incertae sedis</taxon>
        <taxon>Lojkania</taxon>
    </lineage>
</organism>
<comment type="cofactor">
    <cofactor evidence="1">
        <name>K(+)</name>
        <dbReference type="ChEBI" id="CHEBI:29103"/>
    </cofactor>
</comment>
<dbReference type="PIRSF" id="PIRSF000429">
    <property type="entry name" value="Ac-CoA_Ac_transf"/>
    <property type="match status" value="1"/>
</dbReference>
<dbReference type="NCBIfam" id="TIGR01930">
    <property type="entry name" value="AcCoA-C-Actrans"/>
    <property type="match status" value="1"/>
</dbReference>
<evidence type="ECO:0000313" key="13">
    <source>
        <dbReference type="EMBL" id="KAF2261878.1"/>
    </source>
</evidence>
<comment type="catalytic activity">
    <reaction evidence="8">
        <text>an acyl-CoA + acetyl-CoA = a 3-oxoacyl-CoA + CoA</text>
        <dbReference type="Rhea" id="RHEA:21564"/>
        <dbReference type="ChEBI" id="CHEBI:57287"/>
        <dbReference type="ChEBI" id="CHEBI:57288"/>
        <dbReference type="ChEBI" id="CHEBI:58342"/>
        <dbReference type="ChEBI" id="CHEBI:90726"/>
        <dbReference type="EC" id="2.3.1.16"/>
    </reaction>
</comment>
<evidence type="ECO:0000256" key="5">
    <source>
        <dbReference type="ARBA" id="ARBA00022958"/>
    </source>
</evidence>
<dbReference type="Pfam" id="PF02803">
    <property type="entry name" value="Thiolase_C"/>
    <property type="match status" value="1"/>
</dbReference>
<dbReference type="PANTHER" id="PTHR43853:SF12">
    <property type="entry name" value="ACETYL-COA C-ACETYLTRANSFERASE"/>
    <property type="match status" value="1"/>
</dbReference>
<evidence type="ECO:0000256" key="4">
    <source>
        <dbReference type="ARBA" id="ARBA00022679"/>
    </source>
</evidence>
<dbReference type="SUPFAM" id="SSF53901">
    <property type="entry name" value="Thiolase-like"/>
    <property type="match status" value="2"/>
</dbReference>
<protein>
    <recommendedName>
        <fullName evidence="7">acetyl-CoA C-acyltransferase</fullName>
        <ecNumber evidence="7">2.3.1.16</ecNumber>
    </recommendedName>
</protein>
<dbReference type="InterPro" id="IPR020617">
    <property type="entry name" value="Thiolase_C"/>
</dbReference>
<dbReference type="InterPro" id="IPR050215">
    <property type="entry name" value="Thiolase-like_sf_Thiolase"/>
</dbReference>
<dbReference type="OrthoDB" id="5404651at2759"/>
<dbReference type="PROSITE" id="PS00737">
    <property type="entry name" value="THIOLASE_2"/>
    <property type="match status" value="1"/>
</dbReference>
<dbReference type="PROSITE" id="PS00099">
    <property type="entry name" value="THIOLASE_3"/>
    <property type="match status" value="1"/>
</dbReference>
<dbReference type="GO" id="GO:0005777">
    <property type="term" value="C:peroxisome"/>
    <property type="evidence" value="ECO:0007669"/>
    <property type="project" value="TreeGrafter"/>
</dbReference>
<evidence type="ECO:0000256" key="10">
    <source>
        <dbReference type="RuleBase" id="RU003557"/>
    </source>
</evidence>
<comment type="pathway">
    <text evidence="2">Lipid metabolism; fatty acid metabolism.</text>
</comment>
<evidence type="ECO:0000259" key="12">
    <source>
        <dbReference type="Pfam" id="PF02803"/>
    </source>
</evidence>
<keyword evidence="5" id="KW-0630">Potassium</keyword>
<proteinExistence type="inferred from homology"/>
<dbReference type="InterPro" id="IPR020613">
    <property type="entry name" value="Thiolase_CS"/>
</dbReference>
<dbReference type="InterPro" id="IPR020610">
    <property type="entry name" value="Thiolase_AS"/>
</dbReference>
<gene>
    <name evidence="13" type="ORF">CC78DRAFT_535334</name>
</gene>
<evidence type="ECO:0000256" key="6">
    <source>
        <dbReference type="ARBA" id="ARBA00023315"/>
    </source>
</evidence>
<feature type="active site" description="Proton acceptor" evidence="9">
    <location>
        <position position="377"/>
    </location>
</feature>
<dbReference type="InterPro" id="IPR020616">
    <property type="entry name" value="Thiolase_N"/>
</dbReference>
<comment type="similarity">
    <text evidence="3 10">Belongs to the thiolase-like superfamily. Thiolase family.</text>
</comment>